<comment type="caution">
    <text evidence="2">The sequence shown here is derived from an EMBL/GenBank/DDBJ whole genome shotgun (WGS) entry which is preliminary data.</text>
</comment>
<feature type="non-terminal residue" evidence="2">
    <location>
        <position position="243"/>
    </location>
</feature>
<name>A0A8T1SP14_CHESE</name>
<dbReference type="Proteomes" id="UP000765507">
    <property type="component" value="Unassembled WGS sequence"/>
</dbReference>
<evidence type="ECO:0000256" key="1">
    <source>
        <dbReference type="SAM" id="Phobius"/>
    </source>
</evidence>
<feature type="transmembrane region" description="Helical" evidence="1">
    <location>
        <begin position="187"/>
        <end position="211"/>
    </location>
</feature>
<protein>
    <submittedName>
        <fullName evidence="2">Uncharacterized protein</fullName>
    </submittedName>
</protein>
<gene>
    <name evidence="2" type="ORF">G0U57_003916</name>
</gene>
<evidence type="ECO:0000313" key="2">
    <source>
        <dbReference type="EMBL" id="KAG6930390.1"/>
    </source>
</evidence>
<proteinExistence type="predicted"/>
<keyword evidence="3" id="KW-1185">Reference proteome</keyword>
<keyword evidence="1" id="KW-0812">Transmembrane</keyword>
<dbReference type="AlphaFoldDB" id="A0A8T1SP14"/>
<accession>A0A8T1SP14</accession>
<dbReference type="EMBL" id="JAHGAV010000151">
    <property type="protein sequence ID" value="KAG6930390.1"/>
    <property type="molecule type" value="Genomic_DNA"/>
</dbReference>
<evidence type="ECO:0000313" key="3">
    <source>
        <dbReference type="Proteomes" id="UP000765507"/>
    </source>
</evidence>
<dbReference type="OrthoDB" id="10498565at2759"/>
<sequence length="243" mass="26083">TGETVTPITKATVTEVVGKTPVPITETTVPGMTTMAIMLGHKNISTSELPSVESFSSSTVKISRESTFFFKSTVPDTTGKKLVPITRGKAAGKTTTPVPDVAGEKVTPVTETAVLGKTTMAIMLGHKNISTSGLPSVKSISSSTMKISKETTFFFNSTAKQLTLEDKLVRSTSAILTFGPEKEQQSFGLVLGLCIFFGIFLIFVIFIYCCIRKKSRESSFDLKSVEATIPLNPIEPKEPSSDV</sequence>
<keyword evidence="1" id="KW-1133">Transmembrane helix</keyword>
<reference evidence="2 3" key="1">
    <citation type="journal article" date="2020" name="G3 (Bethesda)">
        <title>Draft Genome of the Common Snapping Turtle, Chelydra serpentina, a Model for Phenotypic Plasticity in Reptiles.</title>
        <authorList>
            <person name="Das D."/>
            <person name="Singh S.K."/>
            <person name="Bierstedt J."/>
            <person name="Erickson A."/>
            <person name="Galli G.L.J."/>
            <person name="Crossley D.A. 2nd"/>
            <person name="Rhen T."/>
        </authorList>
    </citation>
    <scope>NUCLEOTIDE SEQUENCE [LARGE SCALE GENOMIC DNA]</scope>
    <source>
        <strain evidence="2">KW</strain>
    </source>
</reference>
<keyword evidence="1" id="KW-0472">Membrane</keyword>
<organism evidence="2 3">
    <name type="scientific">Chelydra serpentina</name>
    <name type="common">Snapping turtle</name>
    <name type="synonym">Testudo serpentina</name>
    <dbReference type="NCBI Taxonomy" id="8475"/>
    <lineage>
        <taxon>Eukaryota</taxon>
        <taxon>Metazoa</taxon>
        <taxon>Chordata</taxon>
        <taxon>Craniata</taxon>
        <taxon>Vertebrata</taxon>
        <taxon>Euteleostomi</taxon>
        <taxon>Archelosauria</taxon>
        <taxon>Testudinata</taxon>
        <taxon>Testudines</taxon>
        <taxon>Cryptodira</taxon>
        <taxon>Durocryptodira</taxon>
        <taxon>Americhelydia</taxon>
        <taxon>Chelydroidea</taxon>
        <taxon>Chelydridae</taxon>
        <taxon>Chelydra</taxon>
    </lineage>
</organism>